<protein>
    <submittedName>
        <fullName evidence="2">Jg25269 protein</fullName>
    </submittedName>
</protein>
<dbReference type="Proteomes" id="UP000838756">
    <property type="component" value="Unassembled WGS sequence"/>
</dbReference>
<dbReference type="AlphaFoldDB" id="A0A8S4QQZ4"/>
<dbReference type="InterPro" id="IPR043502">
    <property type="entry name" value="DNA/RNA_pol_sf"/>
</dbReference>
<accession>A0A8S4QQZ4</accession>
<dbReference type="PANTHER" id="PTHR33050:SF7">
    <property type="entry name" value="RIBONUCLEASE H"/>
    <property type="match status" value="1"/>
</dbReference>
<sequence>MGYLSTIYLDDVCCIAPTYEECINNITQTRILFESLGFIINEEKSCLIPSNKCTYLGFIIDTKKFHISVTDSKKDCIFEEVVRLSRLKRCSIRQFARVIGLLTSACPGVKYGWLYTKQLERCKYLALLQSGSYDNYMNIPTYLQEDFSWWMNSIKCAINPIRVDNYTLEIFSDASKTGWGIACGERTASGQWSAEESSKHINFLELLAAFFGLKIFVFKMNNCQILLRIDNTTAISYINRMGGIRFPHLNILTKDIWRFCEKRNIYIYASYIRSQDNQIADAESRRLHPDTEWELSDSAFKRIVSTFGNPEIDLFATRLNSKCHNYISWHRDPGACAVNAFTLNWNNLKFYAFPPFSVIAKTLRKVITDQAQGIIVAPYWCTQAWFPLFNKLLISDPIIFEPTETPLISVSNSTATLPQFKLMAGKLSGKLMPEEVYHQIH</sequence>
<organism evidence="2 3">
    <name type="scientific">Pararge aegeria aegeria</name>
    <dbReference type="NCBI Taxonomy" id="348720"/>
    <lineage>
        <taxon>Eukaryota</taxon>
        <taxon>Metazoa</taxon>
        <taxon>Ecdysozoa</taxon>
        <taxon>Arthropoda</taxon>
        <taxon>Hexapoda</taxon>
        <taxon>Insecta</taxon>
        <taxon>Pterygota</taxon>
        <taxon>Neoptera</taxon>
        <taxon>Endopterygota</taxon>
        <taxon>Lepidoptera</taxon>
        <taxon>Glossata</taxon>
        <taxon>Ditrysia</taxon>
        <taxon>Papilionoidea</taxon>
        <taxon>Nymphalidae</taxon>
        <taxon>Satyrinae</taxon>
        <taxon>Satyrini</taxon>
        <taxon>Parargina</taxon>
        <taxon>Pararge</taxon>
    </lineage>
</organism>
<dbReference type="InterPro" id="IPR052055">
    <property type="entry name" value="Hepadnavirus_pol/RT"/>
</dbReference>
<evidence type="ECO:0000259" key="1">
    <source>
        <dbReference type="PROSITE" id="PS50878"/>
    </source>
</evidence>
<reference evidence="2" key="1">
    <citation type="submission" date="2022-03" db="EMBL/GenBank/DDBJ databases">
        <authorList>
            <person name="Lindestad O."/>
        </authorList>
    </citation>
    <scope>NUCLEOTIDE SEQUENCE</scope>
</reference>
<gene>
    <name evidence="2" type="primary">jg25269</name>
    <name evidence="2" type="ORF">PAEG_LOCUS5671</name>
</gene>
<keyword evidence="3" id="KW-1185">Reference proteome</keyword>
<dbReference type="EMBL" id="CAKXAJ010018553">
    <property type="protein sequence ID" value="CAH2217789.1"/>
    <property type="molecule type" value="Genomic_DNA"/>
</dbReference>
<name>A0A8S4QQZ4_9NEOP</name>
<dbReference type="OrthoDB" id="2897838at2759"/>
<dbReference type="CDD" id="cd09275">
    <property type="entry name" value="RNase_HI_RT_DIRS1"/>
    <property type="match status" value="1"/>
</dbReference>
<proteinExistence type="predicted"/>
<evidence type="ECO:0000313" key="2">
    <source>
        <dbReference type="EMBL" id="CAH2217789.1"/>
    </source>
</evidence>
<dbReference type="SUPFAM" id="SSF56672">
    <property type="entry name" value="DNA/RNA polymerases"/>
    <property type="match status" value="1"/>
</dbReference>
<feature type="domain" description="Reverse transcriptase" evidence="1">
    <location>
        <begin position="1"/>
        <end position="60"/>
    </location>
</feature>
<dbReference type="GO" id="GO:0071897">
    <property type="term" value="P:DNA biosynthetic process"/>
    <property type="evidence" value="ECO:0007669"/>
    <property type="project" value="UniProtKB-ARBA"/>
</dbReference>
<dbReference type="InterPro" id="IPR043128">
    <property type="entry name" value="Rev_trsase/Diguanyl_cyclase"/>
</dbReference>
<dbReference type="InterPro" id="IPR000477">
    <property type="entry name" value="RT_dom"/>
</dbReference>
<dbReference type="PROSITE" id="PS50878">
    <property type="entry name" value="RT_POL"/>
    <property type="match status" value="1"/>
</dbReference>
<comment type="caution">
    <text evidence="2">The sequence shown here is derived from an EMBL/GenBank/DDBJ whole genome shotgun (WGS) entry which is preliminary data.</text>
</comment>
<dbReference type="PANTHER" id="PTHR33050">
    <property type="entry name" value="REVERSE TRANSCRIPTASE DOMAIN-CONTAINING PROTEIN"/>
    <property type="match status" value="1"/>
</dbReference>
<evidence type="ECO:0000313" key="3">
    <source>
        <dbReference type="Proteomes" id="UP000838756"/>
    </source>
</evidence>
<dbReference type="Gene3D" id="3.30.70.270">
    <property type="match status" value="1"/>
</dbReference>